<dbReference type="EMBL" id="BAAANN010000011">
    <property type="protein sequence ID" value="GAA1959585.1"/>
    <property type="molecule type" value="Genomic_DNA"/>
</dbReference>
<evidence type="ECO:0000256" key="1">
    <source>
        <dbReference type="SAM" id="MobiDB-lite"/>
    </source>
</evidence>
<dbReference type="Proteomes" id="UP001501116">
    <property type="component" value="Unassembled WGS sequence"/>
</dbReference>
<evidence type="ECO:0000259" key="2">
    <source>
        <dbReference type="Pfam" id="PF00931"/>
    </source>
</evidence>
<gene>
    <name evidence="3" type="ORF">GCM10009754_32640</name>
</gene>
<dbReference type="Pfam" id="PF00931">
    <property type="entry name" value="NB-ARC"/>
    <property type="match status" value="1"/>
</dbReference>
<proteinExistence type="predicted"/>
<dbReference type="PRINTS" id="PR00364">
    <property type="entry name" value="DISEASERSIST"/>
</dbReference>
<feature type="region of interest" description="Disordered" evidence="1">
    <location>
        <begin position="465"/>
        <end position="493"/>
    </location>
</feature>
<reference evidence="4" key="1">
    <citation type="journal article" date="2019" name="Int. J. Syst. Evol. Microbiol.">
        <title>The Global Catalogue of Microorganisms (GCM) 10K type strain sequencing project: providing services to taxonomists for standard genome sequencing and annotation.</title>
        <authorList>
            <consortium name="The Broad Institute Genomics Platform"/>
            <consortium name="The Broad Institute Genome Sequencing Center for Infectious Disease"/>
            <person name="Wu L."/>
            <person name="Ma J."/>
        </authorList>
    </citation>
    <scope>NUCLEOTIDE SEQUENCE [LARGE SCALE GENOMIC DNA]</scope>
    <source>
        <strain evidence="4">JCM 14545</strain>
    </source>
</reference>
<dbReference type="InterPro" id="IPR002182">
    <property type="entry name" value="NB-ARC"/>
</dbReference>
<evidence type="ECO:0000313" key="4">
    <source>
        <dbReference type="Proteomes" id="UP001501116"/>
    </source>
</evidence>
<evidence type="ECO:0000313" key="3">
    <source>
        <dbReference type="EMBL" id="GAA1959585.1"/>
    </source>
</evidence>
<dbReference type="RefSeq" id="WP_344418531.1">
    <property type="nucleotide sequence ID" value="NZ_BAAANN010000011.1"/>
</dbReference>
<dbReference type="Pfam" id="PF13560">
    <property type="entry name" value="HTH_31"/>
    <property type="match status" value="1"/>
</dbReference>
<dbReference type="SUPFAM" id="SSF52540">
    <property type="entry name" value="P-loop containing nucleoside triphosphate hydrolases"/>
    <property type="match status" value="1"/>
</dbReference>
<accession>A0ABP5CBC3</accession>
<comment type="caution">
    <text evidence="3">The sequence shown here is derived from an EMBL/GenBank/DDBJ whole genome shotgun (WGS) entry which is preliminary data.</text>
</comment>
<feature type="compositionally biased region" description="Low complexity" evidence="1">
    <location>
        <begin position="484"/>
        <end position="493"/>
    </location>
</feature>
<sequence length="528" mass="55832">MAERGGSSVFGRELAALLERRGLSWRRFSTIVGCTPGWLSKIKNGAVPSAAFARRCDEVLDAGGKLVALAEAGAEAVVPVAQLPAVTGFFAGRVRELAALGELLGADQPPGQARVVVVDGSPGVGKTALVLRWAHDAAAGYPDGQLFVNLAGYAAGGRPLPAEEALERVLRALGTPAKSVPQSIEERAALYRSLLAGRRMLIVVDNVADGAEVDPLIPGSSACTVLVTSRTHLPGLGVRVGARHLTVGPMSEDESVSLLETVLGTRHPDCPEHVLRELARRCAHLPLALRIAAEQAVAGRHASPDDLLEHLVTDGLDVLALDEVTAIRSVFSWSYRSLPPRVAAMFRVLSVHPGTDFSVPAAAALADVAPAEAARLLAELTRAHLVEQRGHTRFQMHDLLRLYAIELAGAEDPPAERDRAARALVDWYVRSARAAAERIAPYRVRSSALRLPGAGGHALVRGRLVGGAVERSRDPQRRGRRPSGRGARAAPAGVAAAAGDDRLLLARQAVVGVAAPQRNRTRCRAGER</sequence>
<feature type="domain" description="NB-ARC" evidence="2">
    <location>
        <begin position="112"/>
        <end position="261"/>
    </location>
</feature>
<dbReference type="Gene3D" id="3.40.50.300">
    <property type="entry name" value="P-loop containing nucleotide triphosphate hydrolases"/>
    <property type="match status" value="1"/>
</dbReference>
<name>A0ABP5CBC3_9PSEU</name>
<protein>
    <recommendedName>
        <fullName evidence="2">NB-ARC domain-containing protein</fullName>
    </recommendedName>
</protein>
<dbReference type="InterPro" id="IPR027417">
    <property type="entry name" value="P-loop_NTPase"/>
</dbReference>
<dbReference type="PANTHER" id="PTHR47691:SF3">
    <property type="entry name" value="HTH-TYPE TRANSCRIPTIONAL REGULATOR RV0890C-RELATED"/>
    <property type="match status" value="1"/>
</dbReference>
<keyword evidence="4" id="KW-1185">Reference proteome</keyword>
<dbReference type="PANTHER" id="PTHR47691">
    <property type="entry name" value="REGULATOR-RELATED"/>
    <property type="match status" value="1"/>
</dbReference>
<organism evidence="3 4">
    <name type="scientific">Amycolatopsis minnesotensis</name>
    <dbReference type="NCBI Taxonomy" id="337894"/>
    <lineage>
        <taxon>Bacteria</taxon>
        <taxon>Bacillati</taxon>
        <taxon>Actinomycetota</taxon>
        <taxon>Actinomycetes</taxon>
        <taxon>Pseudonocardiales</taxon>
        <taxon>Pseudonocardiaceae</taxon>
        <taxon>Amycolatopsis</taxon>
    </lineage>
</organism>